<protein>
    <recommendedName>
        <fullName evidence="3">Lysozyme</fullName>
    </recommendedName>
</protein>
<gene>
    <name evidence="1" type="ORF">EA658_16620</name>
</gene>
<reference evidence="1 2" key="1">
    <citation type="submission" date="2019-02" db="EMBL/GenBank/DDBJ databases">
        <title>WGS of Pseudoxanthomonas species novum from clinical isolates.</title>
        <authorList>
            <person name="Bernier A.-M."/>
            <person name="Bernard K."/>
            <person name="Vachon A."/>
        </authorList>
    </citation>
    <scope>NUCLEOTIDE SEQUENCE [LARGE SCALE GENOMIC DNA]</scope>
    <source>
        <strain evidence="2">NML 170316</strain>
    </source>
</reference>
<proteinExistence type="predicted"/>
<comment type="caution">
    <text evidence="1">The sequence shown here is derived from an EMBL/GenBank/DDBJ whole genome shotgun (WGS) entry which is preliminary data.</text>
</comment>
<dbReference type="RefSeq" id="WP_130529763.1">
    <property type="nucleotide sequence ID" value="NZ_SHMD01000002.1"/>
</dbReference>
<evidence type="ECO:0000313" key="1">
    <source>
        <dbReference type="EMBL" id="TAA18710.1"/>
    </source>
</evidence>
<sequence length="181" mass="19626">MSIDQAKAINRTAITPALQLLPARMDTPQARVELLAISGQEADFRHRWQVIDPARPEVRGPARGLWEFERGGGVRGVLGHPQSALAAKTLCRARGVAVDESAVYEALAGDDVLAAGFARLLLWTDPSALPAVGDVDGAWQLYLRVWRPGAYTRGTPAQRGRLRGKWAGYYATAREALAKEG</sequence>
<evidence type="ECO:0000313" key="2">
    <source>
        <dbReference type="Proteomes" id="UP000293089"/>
    </source>
</evidence>
<name>A0ABY1WCK0_9GAMM</name>
<dbReference type="Proteomes" id="UP000293089">
    <property type="component" value="Unassembled WGS sequence"/>
</dbReference>
<organism evidence="1 2">
    <name type="scientific">Pseudoxanthomonas winnipegensis</name>
    <dbReference type="NCBI Taxonomy" id="2480810"/>
    <lineage>
        <taxon>Bacteria</taxon>
        <taxon>Pseudomonadati</taxon>
        <taxon>Pseudomonadota</taxon>
        <taxon>Gammaproteobacteria</taxon>
        <taxon>Lysobacterales</taxon>
        <taxon>Lysobacteraceae</taxon>
        <taxon>Pseudoxanthomonas</taxon>
    </lineage>
</organism>
<dbReference type="EMBL" id="SHME01000004">
    <property type="protein sequence ID" value="TAA18710.1"/>
    <property type="molecule type" value="Genomic_DNA"/>
</dbReference>
<keyword evidence="2" id="KW-1185">Reference proteome</keyword>
<accession>A0ABY1WCK0</accession>
<evidence type="ECO:0008006" key="3">
    <source>
        <dbReference type="Google" id="ProtNLM"/>
    </source>
</evidence>